<dbReference type="eggNOG" id="COG3871">
    <property type="taxonomic scope" value="Bacteria"/>
</dbReference>
<evidence type="ECO:0000313" key="3">
    <source>
        <dbReference type="Proteomes" id="UP000030437"/>
    </source>
</evidence>
<proteinExistence type="predicted"/>
<dbReference type="OrthoDB" id="5431160at2"/>
<dbReference type="PANTHER" id="PTHR34818:SF1">
    <property type="entry name" value="PROTEIN BLI-3"/>
    <property type="match status" value="1"/>
</dbReference>
<dbReference type="AlphaFoldDB" id="A0A0A3IBT0"/>
<evidence type="ECO:0000313" key="2">
    <source>
        <dbReference type="EMBL" id="KGR82236.1"/>
    </source>
</evidence>
<dbReference type="InterPro" id="IPR052917">
    <property type="entry name" value="Stress-Dev_Protein"/>
</dbReference>
<accession>A0A0A3IBT0</accession>
<keyword evidence="3" id="KW-1185">Reference proteome</keyword>
<dbReference type="PANTHER" id="PTHR34818">
    <property type="entry name" value="PROTEIN BLI-3"/>
    <property type="match status" value="1"/>
</dbReference>
<name>A0A0A3IBT0_9BACI</name>
<dbReference type="Pfam" id="PF01243">
    <property type="entry name" value="PNPOx_N"/>
    <property type="match status" value="1"/>
</dbReference>
<dbReference type="Gene3D" id="2.30.110.10">
    <property type="entry name" value="Electron Transport, Fmn-binding Protein, Chain A"/>
    <property type="match status" value="1"/>
</dbReference>
<comment type="caution">
    <text evidence="2">The sequence shown here is derived from an EMBL/GenBank/DDBJ whole genome shotgun (WGS) entry which is preliminary data.</text>
</comment>
<dbReference type="STRING" id="1220589.CD32_23455"/>
<organism evidence="2 3">
    <name type="scientific">Lysinibacillus odysseyi 34hs-1 = NBRC 100172</name>
    <dbReference type="NCBI Taxonomy" id="1220589"/>
    <lineage>
        <taxon>Bacteria</taxon>
        <taxon>Bacillati</taxon>
        <taxon>Bacillota</taxon>
        <taxon>Bacilli</taxon>
        <taxon>Bacillales</taxon>
        <taxon>Bacillaceae</taxon>
        <taxon>Lysinibacillus</taxon>
    </lineage>
</organism>
<sequence length="136" mass="15508">MNTTKREQALEILSKNYVGVMATVAGDRPDSRYMTFVNDEFTLYTATPRDSDLLKELQANPHTHILYGYENGDMGDTFLEIEATAAEFNADAIKEKIIALYPYHVDGMSMTLIKIEPVRMRFMNKAGDNQEEVDFQ</sequence>
<dbReference type="InterPro" id="IPR011576">
    <property type="entry name" value="Pyridox_Oxase_N"/>
</dbReference>
<dbReference type="SUPFAM" id="SSF50475">
    <property type="entry name" value="FMN-binding split barrel"/>
    <property type="match status" value="1"/>
</dbReference>
<gene>
    <name evidence="2" type="ORF">CD32_23455</name>
</gene>
<dbReference type="RefSeq" id="WP_036159537.1">
    <property type="nucleotide sequence ID" value="NZ_AVCX01000001.1"/>
</dbReference>
<dbReference type="EMBL" id="JPVP01000060">
    <property type="protein sequence ID" value="KGR82236.1"/>
    <property type="molecule type" value="Genomic_DNA"/>
</dbReference>
<reference evidence="2 3" key="1">
    <citation type="submission" date="2014-02" db="EMBL/GenBank/DDBJ databases">
        <title>Draft genome sequence of Lysinibacillus odysseyi NBRC 100172.</title>
        <authorList>
            <person name="Zhang F."/>
            <person name="Wang G."/>
            <person name="Zhang L."/>
        </authorList>
    </citation>
    <scope>NUCLEOTIDE SEQUENCE [LARGE SCALE GENOMIC DNA]</scope>
    <source>
        <strain evidence="2 3">NBRC 100172</strain>
    </source>
</reference>
<evidence type="ECO:0000259" key="1">
    <source>
        <dbReference type="Pfam" id="PF01243"/>
    </source>
</evidence>
<dbReference type="Proteomes" id="UP000030437">
    <property type="component" value="Unassembled WGS sequence"/>
</dbReference>
<feature type="domain" description="Pyridoxamine 5'-phosphate oxidase N-terminal" evidence="1">
    <location>
        <begin position="7"/>
        <end position="123"/>
    </location>
</feature>
<protein>
    <recommendedName>
        <fullName evidence="1">Pyridoxamine 5'-phosphate oxidase N-terminal domain-containing protein</fullName>
    </recommendedName>
</protein>
<dbReference type="InterPro" id="IPR012349">
    <property type="entry name" value="Split_barrel_FMN-bd"/>
</dbReference>